<keyword evidence="3 7" id="KW-0479">Metal-binding</keyword>
<dbReference type="SUPFAM" id="SSF48264">
    <property type="entry name" value="Cytochrome P450"/>
    <property type="match status" value="1"/>
</dbReference>
<evidence type="ECO:0000256" key="1">
    <source>
        <dbReference type="ARBA" id="ARBA00001971"/>
    </source>
</evidence>
<comment type="caution">
    <text evidence="10">The sequence shown here is derived from an EMBL/GenBank/DDBJ whole genome shotgun (WGS) entry which is preliminary data.</text>
</comment>
<dbReference type="GO" id="GO:0020037">
    <property type="term" value="F:heme binding"/>
    <property type="evidence" value="ECO:0007669"/>
    <property type="project" value="InterPro"/>
</dbReference>
<dbReference type="Pfam" id="PF00067">
    <property type="entry name" value="p450"/>
    <property type="match status" value="1"/>
</dbReference>
<keyword evidence="6 8" id="KW-0503">Monooxygenase</keyword>
<evidence type="ECO:0000256" key="6">
    <source>
        <dbReference type="ARBA" id="ARBA00023033"/>
    </source>
</evidence>
<protein>
    <submittedName>
        <fullName evidence="10">Cytochrome P450</fullName>
    </submittedName>
</protein>
<feature type="transmembrane region" description="Helical" evidence="9">
    <location>
        <begin position="20"/>
        <end position="42"/>
    </location>
</feature>
<dbReference type="EMBL" id="MU251730">
    <property type="protein sequence ID" value="KAG9229805.1"/>
    <property type="molecule type" value="Genomic_DNA"/>
</dbReference>
<evidence type="ECO:0000256" key="2">
    <source>
        <dbReference type="ARBA" id="ARBA00010617"/>
    </source>
</evidence>
<sequence length="515" mass="58640">MDKFLHQIKQFTSSVPPTGWIGVGFGLWVLSLLSLGVYRLYFHPLAGFPGPKLAALTLWYETYHDVWLRGKYVFKIKEMHEKYGPIVRVNPHEIHIDDPDFYHNFYSSSRKLKKYPWYYKVSGVTEVSFGTSDHEVHRHRVGVYKNLFAIRSIHQFEPQIKVNIDKLCAILEDKAKTQSNINVSHAYRVLTSDTITSYIGLAPNPLLEDENLGEAYRKYARIVTESSVLVRHFPPLAYFRLLPGWFVTRLSSDFGILKNHLDRLRVQVELACAQNEHREKTPHGTMIHGIIGNERHSRTTMNEITEEALILEGAGTDSTAQALEAATFYILDDPQVTARLKEELVKAIPDPLNIPPLPKLKEIKYLAAVVNETLRVCSPASSRFPRINDSASTEYREWSIPAKTPMSMNIWNVHRNEAIFPDAETFNPARWLSEDASKLEKYLVPFGSGSRMCIGMNLSIAEQYLVLATLFRQFDFQLHNTNHEDVAMDSSCLITLCKADSKGVRVSVSKSQGPS</sequence>
<dbReference type="InterPro" id="IPR017972">
    <property type="entry name" value="Cyt_P450_CS"/>
</dbReference>
<keyword evidence="11" id="KW-1185">Reference proteome</keyword>
<proteinExistence type="inferred from homology"/>
<keyword evidence="9" id="KW-0472">Membrane</keyword>
<comment type="similarity">
    <text evidence="2 8">Belongs to the cytochrome P450 family.</text>
</comment>
<dbReference type="InterPro" id="IPR001128">
    <property type="entry name" value="Cyt_P450"/>
</dbReference>
<keyword evidence="9" id="KW-0812">Transmembrane</keyword>
<dbReference type="AlphaFoldDB" id="A0A9P7YB25"/>
<dbReference type="InterPro" id="IPR050121">
    <property type="entry name" value="Cytochrome_P450_monoxygenase"/>
</dbReference>
<evidence type="ECO:0000256" key="3">
    <source>
        <dbReference type="ARBA" id="ARBA00022723"/>
    </source>
</evidence>
<feature type="binding site" description="axial binding residue" evidence="7">
    <location>
        <position position="453"/>
    </location>
    <ligand>
        <name>heme</name>
        <dbReference type="ChEBI" id="CHEBI:30413"/>
    </ligand>
    <ligandPart>
        <name>Fe</name>
        <dbReference type="ChEBI" id="CHEBI:18248"/>
    </ligandPart>
</feature>
<keyword evidence="9" id="KW-1133">Transmembrane helix</keyword>
<dbReference type="Proteomes" id="UP000824998">
    <property type="component" value="Unassembled WGS sequence"/>
</dbReference>
<evidence type="ECO:0000256" key="7">
    <source>
        <dbReference type="PIRSR" id="PIRSR602401-1"/>
    </source>
</evidence>
<dbReference type="InterPro" id="IPR002401">
    <property type="entry name" value="Cyt_P450_E_grp-I"/>
</dbReference>
<evidence type="ECO:0000256" key="9">
    <source>
        <dbReference type="SAM" id="Phobius"/>
    </source>
</evidence>
<evidence type="ECO:0000256" key="8">
    <source>
        <dbReference type="RuleBase" id="RU000461"/>
    </source>
</evidence>
<evidence type="ECO:0000313" key="11">
    <source>
        <dbReference type="Proteomes" id="UP000824998"/>
    </source>
</evidence>
<dbReference type="PRINTS" id="PR00463">
    <property type="entry name" value="EP450I"/>
</dbReference>
<accession>A0A9P7YB25</accession>
<gene>
    <name evidence="10" type="ORF">BJ875DRAFT_546688</name>
</gene>
<dbReference type="PRINTS" id="PR00385">
    <property type="entry name" value="P450"/>
</dbReference>
<keyword evidence="7 8" id="KW-0349">Heme</keyword>
<dbReference type="CDD" id="cd11062">
    <property type="entry name" value="CYP58-like"/>
    <property type="match status" value="1"/>
</dbReference>
<reference evidence="10" key="1">
    <citation type="journal article" date="2021" name="IMA Fungus">
        <title>Genomic characterization of three marine fungi, including Emericellopsis atlantica sp. nov. with signatures of a generalist lifestyle and marine biomass degradation.</title>
        <authorList>
            <person name="Hagestad O.C."/>
            <person name="Hou L."/>
            <person name="Andersen J.H."/>
            <person name="Hansen E.H."/>
            <person name="Altermark B."/>
            <person name="Li C."/>
            <person name="Kuhnert E."/>
            <person name="Cox R.J."/>
            <person name="Crous P.W."/>
            <person name="Spatafora J.W."/>
            <person name="Lail K."/>
            <person name="Amirebrahimi M."/>
            <person name="Lipzen A."/>
            <person name="Pangilinan J."/>
            <person name="Andreopoulos W."/>
            <person name="Hayes R.D."/>
            <person name="Ng V."/>
            <person name="Grigoriev I.V."/>
            <person name="Jackson S.A."/>
            <person name="Sutton T.D.S."/>
            <person name="Dobson A.D.W."/>
            <person name="Rama T."/>
        </authorList>
    </citation>
    <scope>NUCLEOTIDE SEQUENCE</scope>
    <source>
        <strain evidence="10">TRa018bII</strain>
    </source>
</reference>
<dbReference type="Gene3D" id="1.10.630.10">
    <property type="entry name" value="Cytochrome P450"/>
    <property type="match status" value="1"/>
</dbReference>
<evidence type="ECO:0000256" key="5">
    <source>
        <dbReference type="ARBA" id="ARBA00023004"/>
    </source>
</evidence>
<dbReference type="GO" id="GO:0005506">
    <property type="term" value="F:iron ion binding"/>
    <property type="evidence" value="ECO:0007669"/>
    <property type="project" value="InterPro"/>
</dbReference>
<dbReference type="OrthoDB" id="3945418at2759"/>
<dbReference type="GO" id="GO:0004497">
    <property type="term" value="F:monooxygenase activity"/>
    <property type="evidence" value="ECO:0007669"/>
    <property type="project" value="UniProtKB-KW"/>
</dbReference>
<dbReference type="PANTHER" id="PTHR24305">
    <property type="entry name" value="CYTOCHROME P450"/>
    <property type="match status" value="1"/>
</dbReference>
<evidence type="ECO:0000313" key="10">
    <source>
        <dbReference type="EMBL" id="KAG9229805.1"/>
    </source>
</evidence>
<dbReference type="GO" id="GO:0016705">
    <property type="term" value="F:oxidoreductase activity, acting on paired donors, with incorporation or reduction of molecular oxygen"/>
    <property type="evidence" value="ECO:0007669"/>
    <property type="project" value="InterPro"/>
</dbReference>
<comment type="cofactor">
    <cofactor evidence="1 7">
        <name>heme</name>
        <dbReference type="ChEBI" id="CHEBI:30413"/>
    </cofactor>
</comment>
<evidence type="ECO:0000256" key="4">
    <source>
        <dbReference type="ARBA" id="ARBA00023002"/>
    </source>
</evidence>
<dbReference type="PROSITE" id="PS00086">
    <property type="entry name" value="CYTOCHROME_P450"/>
    <property type="match status" value="1"/>
</dbReference>
<dbReference type="InterPro" id="IPR036396">
    <property type="entry name" value="Cyt_P450_sf"/>
</dbReference>
<name>A0A9P7YB25_9HELO</name>
<keyword evidence="4 8" id="KW-0560">Oxidoreductase</keyword>
<organism evidence="10 11">
    <name type="scientific">Amylocarpus encephaloides</name>
    <dbReference type="NCBI Taxonomy" id="45428"/>
    <lineage>
        <taxon>Eukaryota</taxon>
        <taxon>Fungi</taxon>
        <taxon>Dikarya</taxon>
        <taxon>Ascomycota</taxon>
        <taxon>Pezizomycotina</taxon>
        <taxon>Leotiomycetes</taxon>
        <taxon>Helotiales</taxon>
        <taxon>Helotiales incertae sedis</taxon>
        <taxon>Amylocarpus</taxon>
    </lineage>
</organism>
<keyword evidence="5 7" id="KW-0408">Iron</keyword>
<dbReference type="PANTHER" id="PTHR24305:SF157">
    <property type="entry name" value="N-ACETYLTRYPTOPHAN 6-HYDROXYLASE IVOC-RELATED"/>
    <property type="match status" value="1"/>
</dbReference>